<dbReference type="PANTHER" id="PTHR47027:SF20">
    <property type="entry name" value="REVERSE TRANSCRIPTASE-LIKE PROTEIN WITH RNA-DIRECTED DNA POLYMERASE DOMAIN"/>
    <property type="match status" value="1"/>
</dbReference>
<keyword evidence="4" id="KW-1185">Reference proteome</keyword>
<reference evidence="3" key="1">
    <citation type="submission" date="2023-10" db="EMBL/GenBank/DDBJ databases">
        <title>Genome assemblies of two species of porcelain crab, Petrolisthes cinctipes and Petrolisthes manimaculis (Anomura: Porcellanidae).</title>
        <authorList>
            <person name="Angst P."/>
        </authorList>
    </citation>
    <scope>NUCLEOTIDE SEQUENCE</scope>
    <source>
        <strain evidence="3">PB745_01</strain>
        <tissue evidence="3">Gill</tissue>
    </source>
</reference>
<dbReference type="AlphaFoldDB" id="A0AAE1KZ50"/>
<feature type="domain" description="Reverse transcriptase" evidence="2">
    <location>
        <begin position="299"/>
        <end position="475"/>
    </location>
</feature>
<dbReference type="InterPro" id="IPR000477">
    <property type="entry name" value="RT_dom"/>
</dbReference>
<evidence type="ECO:0000313" key="4">
    <source>
        <dbReference type="Proteomes" id="UP001286313"/>
    </source>
</evidence>
<comment type="caution">
    <text evidence="3">The sequence shown here is derived from an EMBL/GenBank/DDBJ whole genome shotgun (WGS) entry which is preliminary data.</text>
</comment>
<feature type="region of interest" description="Disordered" evidence="1">
    <location>
        <begin position="658"/>
        <end position="683"/>
    </location>
</feature>
<sequence length="683" mass="78404">MPGADDCWTDHRLLISRLNFKTRRPPRRTPDSIPHRRFDCDKLGNPQLAQNFREACERYLVDPVDQASVEDHWTTLRDAMTRAAEETIGFVSKKNKDWFDENDETISLLIEAKRQTRLILENQPTAENKRTHKQAVVDCQRGIREVQNTWWQRKAAEIQNYADQRDLRRFYVATKEVFGPTRSSVGGLKDVDGATTITDSEGILSRWKSHFENLLNDQANTPNDLIRMTPQYPVHHWMSLPPSIQDFDKAIKCMKPGKAPGPDNIPLELFTHGGPELRNRLMLLILKIWEIKILPTMWAVLARFGCPPDFVTLVRDLHDGMVGRVCHQSSLSGPISINGGLKQGCVLAPTCFSLYTAAMLNEIPPDTPTIDLQFRMDGGVFNLARLRAKTKTTKTLLREMQYADDNATPGQTAEDLQRTATTYNTVYERFGMQVNTDKTKALIQHPPGQILPNINTTINEHTLEEVDQFSYLGSILTSTPTCKKDVENRIRAAHSAYGRLSCRVFNNHALTLATKIMVFQAIVLSTLLYACETWTLYRSDIQSLERFQQYKLRQILKIPWESHTTNVAVLNQASVTSVEATIIHHRLRWAGHVQRMESLRLPKIMLYGELTNGTRPRGAPKLRYKDQLKRTLALTNIDPSSWEQTARDRATWRRAVHQGTTAFEEKRKENEEAKQRRRRERQE</sequence>
<protein>
    <recommendedName>
        <fullName evidence="2">Reverse transcriptase domain-containing protein</fullName>
    </recommendedName>
</protein>
<name>A0AAE1KZ50_PETCI</name>
<dbReference type="Pfam" id="PF00078">
    <property type="entry name" value="RVT_1"/>
    <property type="match status" value="1"/>
</dbReference>
<dbReference type="PANTHER" id="PTHR47027">
    <property type="entry name" value="REVERSE TRANSCRIPTASE DOMAIN-CONTAINING PROTEIN"/>
    <property type="match status" value="1"/>
</dbReference>
<evidence type="ECO:0000313" key="3">
    <source>
        <dbReference type="EMBL" id="KAK3889523.1"/>
    </source>
</evidence>
<gene>
    <name evidence="3" type="ORF">Pcinc_006495</name>
</gene>
<dbReference type="EMBL" id="JAWQEG010000481">
    <property type="protein sequence ID" value="KAK3889523.1"/>
    <property type="molecule type" value="Genomic_DNA"/>
</dbReference>
<organism evidence="3 4">
    <name type="scientific">Petrolisthes cinctipes</name>
    <name type="common">Flat porcelain crab</name>
    <dbReference type="NCBI Taxonomy" id="88211"/>
    <lineage>
        <taxon>Eukaryota</taxon>
        <taxon>Metazoa</taxon>
        <taxon>Ecdysozoa</taxon>
        <taxon>Arthropoda</taxon>
        <taxon>Crustacea</taxon>
        <taxon>Multicrustacea</taxon>
        <taxon>Malacostraca</taxon>
        <taxon>Eumalacostraca</taxon>
        <taxon>Eucarida</taxon>
        <taxon>Decapoda</taxon>
        <taxon>Pleocyemata</taxon>
        <taxon>Anomura</taxon>
        <taxon>Galatheoidea</taxon>
        <taxon>Porcellanidae</taxon>
        <taxon>Petrolisthes</taxon>
    </lineage>
</organism>
<evidence type="ECO:0000259" key="2">
    <source>
        <dbReference type="Pfam" id="PF00078"/>
    </source>
</evidence>
<accession>A0AAE1KZ50</accession>
<proteinExistence type="predicted"/>
<feature type="compositionally biased region" description="Basic and acidic residues" evidence="1">
    <location>
        <begin position="663"/>
        <end position="683"/>
    </location>
</feature>
<dbReference type="Proteomes" id="UP001286313">
    <property type="component" value="Unassembled WGS sequence"/>
</dbReference>
<evidence type="ECO:0000256" key="1">
    <source>
        <dbReference type="SAM" id="MobiDB-lite"/>
    </source>
</evidence>